<dbReference type="EMBL" id="GGEC01054919">
    <property type="protein sequence ID" value="MBX35403.1"/>
    <property type="molecule type" value="Transcribed_RNA"/>
</dbReference>
<organism evidence="1">
    <name type="scientific">Rhizophora mucronata</name>
    <name type="common">Asiatic mangrove</name>
    <dbReference type="NCBI Taxonomy" id="61149"/>
    <lineage>
        <taxon>Eukaryota</taxon>
        <taxon>Viridiplantae</taxon>
        <taxon>Streptophyta</taxon>
        <taxon>Embryophyta</taxon>
        <taxon>Tracheophyta</taxon>
        <taxon>Spermatophyta</taxon>
        <taxon>Magnoliopsida</taxon>
        <taxon>eudicotyledons</taxon>
        <taxon>Gunneridae</taxon>
        <taxon>Pentapetalae</taxon>
        <taxon>rosids</taxon>
        <taxon>fabids</taxon>
        <taxon>Malpighiales</taxon>
        <taxon>Rhizophoraceae</taxon>
        <taxon>Rhizophora</taxon>
    </lineage>
</organism>
<name>A0A2P2MYW3_RHIMU</name>
<dbReference type="AlphaFoldDB" id="A0A2P2MYW3"/>
<reference evidence="1" key="1">
    <citation type="submission" date="2018-02" db="EMBL/GenBank/DDBJ databases">
        <title>Rhizophora mucronata_Transcriptome.</title>
        <authorList>
            <person name="Meera S.P."/>
            <person name="Sreeshan A."/>
            <person name="Augustine A."/>
        </authorList>
    </citation>
    <scope>NUCLEOTIDE SEQUENCE</scope>
    <source>
        <tissue evidence="1">Leaf</tissue>
    </source>
</reference>
<proteinExistence type="predicted"/>
<sequence length="49" mass="5836">MDMHRKYSIHFPLQCNCDEFFPFLVGVGTDEADLILHGSKTKKTFRWFK</sequence>
<evidence type="ECO:0000313" key="1">
    <source>
        <dbReference type="EMBL" id="MBX35403.1"/>
    </source>
</evidence>
<protein>
    <submittedName>
        <fullName evidence="1">Uncharacterized protein</fullName>
    </submittedName>
</protein>
<accession>A0A2P2MYW3</accession>